<evidence type="ECO:0000256" key="1">
    <source>
        <dbReference type="ARBA" id="ARBA00023239"/>
    </source>
</evidence>
<comment type="caution">
    <text evidence="3">The sequence shown here is derived from an EMBL/GenBank/DDBJ whole genome shotgun (WGS) entry which is preliminary data.</text>
</comment>
<reference evidence="3" key="1">
    <citation type="journal article" date="2014" name="Front. Microbiol.">
        <title>High frequency of phylogenetically diverse reductive dehalogenase-homologous genes in deep subseafloor sedimentary metagenomes.</title>
        <authorList>
            <person name="Kawai M."/>
            <person name="Futagami T."/>
            <person name="Toyoda A."/>
            <person name="Takaki Y."/>
            <person name="Nishi S."/>
            <person name="Hori S."/>
            <person name="Arai W."/>
            <person name="Tsubouchi T."/>
            <person name="Morono Y."/>
            <person name="Uchiyama I."/>
            <person name="Ito T."/>
            <person name="Fujiyama A."/>
            <person name="Inagaki F."/>
            <person name="Takami H."/>
        </authorList>
    </citation>
    <scope>NUCLEOTIDE SEQUENCE</scope>
    <source>
        <strain evidence="3">Expedition CK06-06</strain>
    </source>
</reference>
<dbReference type="GO" id="GO:0016831">
    <property type="term" value="F:carboxy-lyase activity"/>
    <property type="evidence" value="ECO:0007669"/>
    <property type="project" value="InterPro"/>
</dbReference>
<dbReference type="InterPro" id="IPR032465">
    <property type="entry name" value="ACMSD"/>
</dbReference>
<name>X1JTQ0_9ZZZZ</name>
<feature type="non-terminal residue" evidence="3">
    <location>
        <position position="1"/>
    </location>
</feature>
<dbReference type="Gene3D" id="3.20.20.140">
    <property type="entry name" value="Metal-dependent hydrolases"/>
    <property type="match status" value="1"/>
</dbReference>
<dbReference type="InterPro" id="IPR032466">
    <property type="entry name" value="Metal_Hydrolase"/>
</dbReference>
<dbReference type="SUPFAM" id="SSF51556">
    <property type="entry name" value="Metallo-dependent hydrolases"/>
    <property type="match status" value="1"/>
</dbReference>
<dbReference type="InterPro" id="IPR006680">
    <property type="entry name" value="Amidohydro-rel"/>
</dbReference>
<sequence length="248" mass="28688">SVKNLLRVSDECQIEKCVVFAPFEEFLKNWDHNPNQWLAKKIKPYPRLIGYGNINPVSLHALHELQRVKDLGFKGVKLHPAVQNFNVLCEKAMKFYQKAEELKIILDFHTGIHGHRIKDDHPLMFDEIAHNFPNLVFVMEHIGGYSFFKDAVAVIQNNVGETRKSNIYAGIASVFDIDNNPSWYLGKQKIEELIHLIGDNNLIFGLDFPYNDSQRIQKDIEIIKTLNVSLRTKEKILGKNLRDLLNLR</sequence>
<dbReference type="PANTHER" id="PTHR21240">
    <property type="entry name" value="2-AMINO-3-CARBOXYLMUCONATE-6-SEMIALDEHYDE DECARBOXYLASE"/>
    <property type="match status" value="1"/>
</dbReference>
<gene>
    <name evidence="3" type="ORF">S06H3_01616</name>
</gene>
<dbReference type="PANTHER" id="PTHR21240:SF19">
    <property type="entry name" value="CATALYTIC_ HYDROLASE"/>
    <property type="match status" value="1"/>
</dbReference>
<accession>X1JTQ0</accession>
<dbReference type="GO" id="GO:0016787">
    <property type="term" value="F:hydrolase activity"/>
    <property type="evidence" value="ECO:0007669"/>
    <property type="project" value="InterPro"/>
</dbReference>
<evidence type="ECO:0000313" key="3">
    <source>
        <dbReference type="EMBL" id="GAH98116.1"/>
    </source>
</evidence>
<dbReference type="AlphaFoldDB" id="X1JTQ0"/>
<keyword evidence="1" id="KW-0456">Lyase</keyword>
<protein>
    <recommendedName>
        <fullName evidence="2">Amidohydrolase-related domain-containing protein</fullName>
    </recommendedName>
</protein>
<dbReference type="EMBL" id="BARV01000416">
    <property type="protein sequence ID" value="GAH98116.1"/>
    <property type="molecule type" value="Genomic_DNA"/>
</dbReference>
<feature type="domain" description="Amidohydrolase-related" evidence="2">
    <location>
        <begin position="35"/>
        <end position="246"/>
    </location>
</feature>
<organism evidence="3">
    <name type="scientific">marine sediment metagenome</name>
    <dbReference type="NCBI Taxonomy" id="412755"/>
    <lineage>
        <taxon>unclassified sequences</taxon>
        <taxon>metagenomes</taxon>
        <taxon>ecological metagenomes</taxon>
    </lineage>
</organism>
<dbReference type="Pfam" id="PF04909">
    <property type="entry name" value="Amidohydro_2"/>
    <property type="match status" value="1"/>
</dbReference>
<proteinExistence type="predicted"/>
<evidence type="ECO:0000259" key="2">
    <source>
        <dbReference type="Pfam" id="PF04909"/>
    </source>
</evidence>